<organism evidence="2 3">
    <name type="scientific">Heligmosomoides polygyrus</name>
    <name type="common">Parasitic roundworm</name>
    <dbReference type="NCBI Taxonomy" id="6339"/>
    <lineage>
        <taxon>Eukaryota</taxon>
        <taxon>Metazoa</taxon>
        <taxon>Ecdysozoa</taxon>
        <taxon>Nematoda</taxon>
        <taxon>Chromadorea</taxon>
        <taxon>Rhabditida</taxon>
        <taxon>Rhabditina</taxon>
        <taxon>Rhabditomorpha</taxon>
        <taxon>Strongyloidea</taxon>
        <taxon>Heligmosomidae</taxon>
        <taxon>Heligmosomoides</taxon>
    </lineage>
</organism>
<name>A0A183F8B6_HELPZ</name>
<dbReference type="AlphaFoldDB" id="A0A183F8B6"/>
<reference evidence="3" key="2">
    <citation type="submission" date="2019-09" db="UniProtKB">
        <authorList>
            <consortium name="WormBaseParasite"/>
        </authorList>
    </citation>
    <scope>IDENTIFICATION</scope>
</reference>
<dbReference type="OrthoDB" id="5866408at2759"/>
<dbReference type="WBParaSite" id="HPBE_0000240801-mRNA-1">
    <property type="protein sequence ID" value="HPBE_0000240801-mRNA-1"/>
    <property type="gene ID" value="HPBE_0000240801"/>
</dbReference>
<evidence type="ECO:0000313" key="1">
    <source>
        <dbReference type="EMBL" id="VDO25049.1"/>
    </source>
</evidence>
<keyword evidence="2" id="KW-1185">Reference proteome</keyword>
<gene>
    <name evidence="1" type="ORF">HPBE_LOCUS2409</name>
</gene>
<protein>
    <submittedName>
        <fullName evidence="3">Addiction module toxin RelE</fullName>
    </submittedName>
</protein>
<evidence type="ECO:0000313" key="2">
    <source>
        <dbReference type="Proteomes" id="UP000050761"/>
    </source>
</evidence>
<accession>A0A183F8B6</accession>
<dbReference type="EMBL" id="UZAH01003569">
    <property type="protein sequence ID" value="VDO25049.1"/>
    <property type="molecule type" value="Genomic_DNA"/>
</dbReference>
<evidence type="ECO:0000313" key="3">
    <source>
        <dbReference type="WBParaSite" id="HPBE_0000240801-mRNA-1"/>
    </source>
</evidence>
<sequence>MKDTLEPRESLVSEAYWTPRETLKRRRDSVFPCHDSVSTERLSTIGQPQKKGEC</sequence>
<reference evidence="1 2" key="1">
    <citation type="submission" date="2018-11" db="EMBL/GenBank/DDBJ databases">
        <authorList>
            <consortium name="Pathogen Informatics"/>
        </authorList>
    </citation>
    <scope>NUCLEOTIDE SEQUENCE [LARGE SCALE GENOMIC DNA]</scope>
</reference>
<accession>A0A3P7U051</accession>
<proteinExistence type="predicted"/>
<dbReference type="Proteomes" id="UP000050761">
    <property type="component" value="Unassembled WGS sequence"/>
</dbReference>